<dbReference type="AlphaFoldDB" id="A0A7T8KFM2"/>
<evidence type="ECO:0000313" key="2">
    <source>
        <dbReference type="EMBL" id="QQP55045.1"/>
    </source>
</evidence>
<proteinExistence type="predicted"/>
<sequence length="128" mass="14979">MDLPWLDFFVQSHKGVCSFKEASFVTFVFFYFISSFSETLINIHVCAYHYMVKNASSTTTHIWLKKEQKALLCINYAFKALIMLINNQPFPWNDLVLLATEEGLLSIIYRLYANQRKSLHVVWKNSSL</sequence>
<accession>A0A7T8KFM2</accession>
<dbReference type="EMBL" id="CP045894">
    <property type="protein sequence ID" value="QQP55045.1"/>
    <property type="molecule type" value="Genomic_DNA"/>
</dbReference>
<dbReference type="Proteomes" id="UP000595437">
    <property type="component" value="Chromosome 5"/>
</dbReference>
<keyword evidence="1" id="KW-0472">Membrane</keyword>
<name>A0A7T8KFM2_CALRO</name>
<organism evidence="2 3">
    <name type="scientific">Caligus rogercresseyi</name>
    <name type="common">Sea louse</name>
    <dbReference type="NCBI Taxonomy" id="217165"/>
    <lineage>
        <taxon>Eukaryota</taxon>
        <taxon>Metazoa</taxon>
        <taxon>Ecdysozoa</taxon>
        <taxon>Arthropoda</taxon>
        <taxon>Crustacea</taxon>
        <taxon>Multicrustacea</taxon>
        <taxon>Hexanauplia</taxon>
        <taxon>Copepoda</taxon>
        <taxon>Siphonostomatoida</taxon>
        <taxon>Caligidae</taxon>
        <taxon>Caligus</taxon>
    </lineage>
</organism>
<keyword evidence="3" id="KW-1185">Reference proteome</keyword>
<protein>
    <submittedName>
        <fullName evidence="2">Uncharacterized protein</fullName>
    </submittedName>
</protein>
<gene>
    <name evidence="2" type="ORF">FKW44_008086</name>
</gene>
<evidence type="ECO:0000313" key="3">
    <source>
        <dbReference type="Proteomes" id="UP000595437"/>
    </source>
</evidence>
<evidence type="ECO:0000256" key="1">
    <source>
        <dbReference type="SAM" id="Phobius"/>
    </source>
</evidence>
<keyword evidence="1" id="KW-0812">Transmembrane</keyword>
<keyword evidence="1" id="KW-1133">Transmembrane helix</keyword>
<reference evidence="3" key="1">
    <citation type="submission" date="2021-01" db="EMBL/GenBank/DDBJ databases">
        <title>Caligus Genome Assembly.</title>
        <authorList>
            <person name="Gallardo-Escarate C."/>
        </authorList>
    </citation>
    <scope>NUCLEOTIDE SEQUENCE [LARGE SCALE GENOMIC DNA]</scope>
</reference>
<feature type="transmembrane region" description="Helical" evidence="1">
    <location>
        <begin position="28"/>
        <end position="50"/>
    </location>
</feature>